<dbReference type="Pfam" id="PF07800">
    <property type="entry name" value="DUF1644"/>
    <property type="match status" value="1"/>
</dbReference>
<dbReference type="PANTHER" id="PTHR31197:SF27">
    <property type="match status" value="1"/>
</dbReference>
<name>A0A9Q1LNS2_9SOLA</name>
<dbReference type="AlphaFoldDB" id="A0A9Q1LNS2"/>
<organism evidence="2 3">
    <name type="scientific">Anisodus acutangulus</name>
    <dbReference type="NCBI Taxonomy" id="402998"/>
    <lineage>
        <taxon>Eukaryota</taxon>
        <taxon>Viridiplantae</taxon>
        <taxon>Streptophyta</taxon>
        <taxon>Embryophyta</taxon>
        <taxon>Tracheophyta</taxon>
        <taxon>Spermatophyta</taxon>
        <taxon>Magnoliopsida</taxon>
        <taxon>eudicotyledons</taxon>
        <taxon>Gunneridae</taxon>
        <taxon>Pentapetalae</taxon>
        <taxon>asterids</taxon>
        <taxon>lamiids</taxon>
        <taxon>Solanales</taxon>
        <taxon>Solanaceae</taxon>
        <taxon>Solanoideae</taxon>
        <taxon>Hyoscyameae</taxon>
        <taxon>Anisodus</taxon>
    </lineage>
</organism>
<gene>
    <name evidence="2" type="ORF">K7X08_013461</name>
</gene>
<comment type="caution">
    <text evidence="2">The sequence shown here is derived from an EMBL/GenBank/DDBJ whole genome shotgun (WGS) entry which is preliminary data.</text>
</comment>
<accession>A0A9Q1LNS2</accession>
<dbReference type="PANTHER" id="PTHR31197">
    <property type="entry name" value="OS01G0612600 PROTEIN"/>
    <property type="match status" value="1"/>
</dbReference>
<evidence type="ECO:0000256" key="1">
    <source>
        <dbReference type="SAM" id="MobiDB-lite"/>
    </source>
</evidence>
<proteinExistence type="predicted"/>
<evidence type="ECO:0000313" key="2">
    <source>
        <dbReference type="EMBL" id="KAJ8539209.1"/>
    </source>
</evidence>
<dbReference type="Proteomes" id="UP001152561">
    <property type="component" value="Unassembled WGS sequence"/>
</dbReference>
<reference evidence="3" key="1">
    <citation type="journal article" date="2023" name="Proc. Natl. Acad. Sci. U.S.A.">
        <title>Genomic and structural basis for evolution of tropane alkaloid biosynthesis.</title>
        <authorList>
            <person name="Wanga Y.-J."/>
            <person name="Taina T."/>
            <person name="Yua J.-Y."/>
            <person name="Lia J."/>
            <person name="Xua B."/>
            <person name="Chenc J."/>
            <person name="D'Auriad J.C."/>
            <person name="Huanga J.-P."/>
            <person name="Huanga S.-X."/>
        </authorList>
    </citation>
    <scope>NUCLEOTIDE SEQUENCE [LARGE SCALE GENOMIC DNA]</scope>
    <source>
        <strain evidence="3">cv. KIB-2019</strain>
    </source>
</reference>
<protein>
    <submittedName>
        <fullName evidence="2">Uncharacterized protein</fullName>
    </submittedName>
</protein>
<dbReference type="InterPro" id="IPR012866">
    <property type="entry name" value="DUF1644"/>
</dbReference>
<feature type="region of interest" description="Disordered" evidence="1">
    <location>
        <begin position="217"/>
        <end position="247"/>
    </location>
</feature>
<sequence length="247" mass="27655">MYGASTQYCSFTLFFTRQGLSALSSTRGENVSRTVFRRGSWGQALSGATRSRVQQQPELACPLCGGHVEGWTVVEAARNFMNSKTRSCALETCNFTGTFGDASGEYQAPSYDDSSEDDFLTELPLDDGLFDLLNGYLEAEEGFDEDINISLDFELQGDFEDAFNESDDDSSEDDFLTELPLDGGLFDSEAEEELDEDINISLDFEFELSFSFRSEFPSMPWARDRSPSYARGWNTYRSDSGARSQNR</sequence>
<feature type="compositionally biased region" description="Polar residues" evidence="1">
    <location>
        <begin position="235"/>
        <end position="247"/>
    </location>
</feature>
<keyword evidence="3" id="KW-1185">Reference proteome</keyword>
<evidence type="ECO:0000313" key="3">
    <source>
        <dbReference type="Proteomes" id="UP001152561"/>
    </source>
</evidence>
<dbReference type="EMBL" id="JAJAGQ010000016">
    <property type="protein sequence ID" value="KAJ8539209.1"/>
    <property type="molecule type" value="Genomic_DNA"/>
</dbReference>